<dbReference type="PANTHER" id="PTHR42953:SF8">
    <property type="entry name" value="ZINT DOMAIN-CONTAINING PROTEIN"/>
    <property type="match status" value="1"/>
</dbReference>
<organism evidence="3 4">
    <name type="scientific">Oceanobacillus longus</name>
    <dbReference type="NCBI Taxonomy" id="930120"/>
    <lineage>
        <taxon>Bacteria</taxon>
        <taxon>Bacillati</taxon>
        <taxon>Bacillota</taxon>
        <taxon>Bacilli</taxon>
        <taxon>Bacillales</taxon>
        <taxon>Bacillaceae</taxon>
        <taxon>Oceanobacillus</taxon>
    </lineage>
</organism>
<keyword evidence="2" id="KW-0732">Signal</keyword>
<dbReference type="PANTHER" id="PTHR42953">
    <property type="entry name" value="HIGH-AFFINITY ZINC UPTAKE SYSTEM PROTEIN ZNUA-RELATED"/>
    <property type="match status" value="1"/>
</dbReference>
<dbReference type="InterPro" id="IPR006127">
    <property type="entry name" value="ZnuA-like"/>
</dbReference>
<feature type="chain" id="PRO_5046752376" evidence="2">
    <location>
        <begin position="24"/>
        <end position="342"/>
    </location>
</feature>
<name>A0ABV8GUY7_9BACI</name>
<dbReference type="Proteomes" id="UP001595772">
    <property type="component" value="Unassembled WGS sequence"/>
</dbReference>
<dbReference type="InterPro" id="IPR050492">
    <property type="entry name" value="Bact_metal-bind_prot9"/>
</dbReference>
<comment type="caution">
    <text evidence="3">The sequence shown here is derived from an EMBL/GenBank/DDBJ whole genome shotgun (WGS) entry which is preliminary data.</text>
</comment>
<dbReference type="RefSeq" id="WP_379496250.1">
    <property type="nucleotide sequence ID" value="NZ_JBHSAO010000006.1"/>
</dbReference>
<dbReference type="Gene3D" id="3.40.50.1980">
    <property type="entry name" value="Nitrogenase molybdenum iron protein domain"/>
    <property type="match status" value="2"/>
</dbReference>
<evidence type="ECO:0000313" key="4">
    <source>
        <dbReference type="Proteomes" id="UP001595772"/>
    </source>
</evidence>
<reference evidence="4" key="1">
    <citation type="journal article" date="2019" name="Int. J. Syst. Evol. Microbiol.">
        <title>The Global Catalogue of Microorganisms (GCM) 10K type strain sequencing project: providing services to taxonomists for standard genome sequencing and annotation.</title>
        <authorList>
            <consortium name="The Broad Institute Genomics Platform"/>
            <consortium name="The Broad Institute Genome Sequencing Center for Infectious Disease"/>
            <person name="Wu L."/>
            <person name="Ma J."/>
        </authorList>
    </citation>
    <scope>NUCLEOTIDE SEQUENCE [LARGE SCALE GENOMIC DNA]</scope>
    <source>
        <strain evidence="4">IBRC-M 10703</strain>
    </source>
</reference>
<dbReference type="EMBL" id="JBHSAO010000006">
    <property type="protein sequence ID" value="MFC4023750.1"/>
    <property type="molecule type" value="Genomic_DNA"/>
</dbReference>
<feature type="compositionally biased region" description="Basic and acidic residues" evidence="1">
    <location>
        <begin position="128"/>
        <end position="150"/>
    </location>
</feature>
<gene>
    <name evidence="3" type="ORF">ACFOUV_08090</name>
</gene>
<evidence type="ECO:0000256" key="2">
    <source>
        <dbReference type="SAM" id="SignalP"/>
    </source>
</evidence>
<dbReference type="PROSITE" id="PS51257">
    <property type="entry name" value="PROKAR_LIPOPROTEIN"/>
    <property type="match status" value="1"/>
</dbReference>
<dbReference type="Pfam" id="PF01297">
    <property type="entry name" value="ZnuA"/>
    <property type="match status" value="1"/>
</dbReference>
<feature type="region of interest" description="Disordered" evidence="1">
    <location>
        <begin position="128"/>
        <end position="173"/>
    </location>
</feature>
<protein>
    <submittedName>
        <fullName evidence="3">Metal ABC transporter solute-binding protein, Zn/Mn family</fullName>
    </submittedName>
</protein>
<accession>A0ABV8GUY7</accession>
<proteinExistence type="predicted"/>
<dbReference type="SUPFAM" id="SSF53807">
    <property type="entry name" value="Helical backbone' metal receptor"/>
    <property type="match status" value="1"/>
</dbReference>
<evidence type="ECO:0000256" key="1">
    <source>
        <dbReference type="SAM" id="MobiDB-lite"/>
    </source>
</evidence>
<feature type="signal peptide" evidence="2">
    <location>
        <begin position="1"/>
        <end position="23"/>
    </location>
</feature>
<feature type="compositionally biased region" description="Basic and acidic residues" evidence="1">
    <location>
        <begin position="160"/>
        <end position="173"/>
    </location>
</feature>
<evidence type="ECO:0000313" key="3">
    <source>
        <dbReference type="EMBL" id="MFC4023750.1"/>
    </source>
</evidence>
<sequence>MRNLKTITLLLSLLIIVAGCSSADEVNSKQEDHLQIYTSIYPIQYALERIGGETVSAKTVYPPGVDAHTYEPTSKDMTSIADSSAFFYMGAGMEGFAETAADALVSQDVSLIEIGVHDELFHSDFEAEQDHETETDEHGHESGEGEHDHEAEVEDEHEESESHDGHTHGDHDPHIWIDPLRMIEMAEIIKEELIKLNPDEKTLYNENFTALETELQSLDKRFTEVLSAKDDKHILVAHAAYGYWEERYGIEQIAVNGLSSSSEPSQKDLTNIIDQAKEYDLNYIIFEQNSSNNVSEIIQEEIGADSLIIHNLSVLTEEDVNNKEDYFSLMEQNLEVLDKVTK</sequence>
<keyword evidence="4" id="KW-1185">Reference proteome</keyword>